<protein>
    <submittedName>
        <fullName evidence="2">Uncharacterized protein</fullName>
    </submittedName>
</protein>
<dbReference type="AlphaFoldDB" id="A0A5B7CFE3"/>
<keyword evidence="3" id="KW-1185">Reference proteome</keyword>
<feature type="transmembrane region" description="Helical" evidence="1">
    <location>
        <begin position="198"/>
        <end position="224"/>
    </location>
</feature>
<gene>
    <name evidence="2" type="ORF">E2C01_000539</name>
</gene>
<dbReference type="EMBL" id="VSRR010000013">
    <property type="protein sequence ID" value="MPC07970.1"/>
    <property type="molecule type" value="Genomic_DNA"/>
</dbReference>
<reference evidence="2 3" key="1">
    <citation type="submission" date="2019-05" db="EMBL/GenBank/DDBJ databases">
        <title>Another draft genome of Portunus trituberculatus and its Hox gene families provides insights of decapod evolution.</title>
        <authorList>
            <person name="Jeong J.-H."/>
            <person name="Song I."/>
            <person name="Kim S."/>
            <person name="Choi T."/>
            <person name="Kim D."/>
            <person name="Ryu S."/>
            <person name="Kim W."/>
        </authorList>
    </citation>
    <scope>NUCLEOTIDE SEQUENCE [LARGE SCALE GENOMIC DNA]</scope>
    <source>
        <tissue evidence="2">Muscle</tissue>
    </source>
</reference>
<name>A0A5B7CFE3_PORTR</name>
<keyword evidence="1" id="KW-0472">Membrane</keyword>
<dbReference type="Proteomes" id="UP000324222">
    <property type="component" value="Unassembled WGS sequence"/>
</dbReference>
<feature type="transmembrane region" description="Helical" evidence="1">
    <location>
        <begin position="21"/>
        <end position="40"/>
    </location>
</feature>
<accession>A0A5B7CFE3</accession>
<keyword evidence="1" id="KW-0812">Transmembrane</keyword>
<sequence length="225" mass="24881">MLGCTDISHFRRRRLKRKGCATKPVGCHITVLILACLVWARLEAASSSCQYENTTAVKVPIAMKICKDSDRFQESLKFLDENNDLKATVDIGGSGEDVWIEGRCSACDYIYQNESRAAVERLGCLNLKIILHDEKKLHILSNEDSYHLSLALPEAASIRVEVMQQHDSKTCFHDLTEAAPMVDHEALPLPDVVTVVPVVVLVTVAALVGVAMVHSVVVLVLTLWM</sequence>
<evidence type="ECO:0000313" key="2">
    <source>
        <dbReference type="EMBL" id="MPC07970.1"/>
    </source>
</evidence>
<organism evidence="2 3">
    <name type="scientific">Portunus trituberculatus</name>
    <name type="common">Swimming crab</name>
    <name type="synonym">Neptunus trituberculatus</name>
    <dbReference type="NCBI Taxonomy" id="210409"/>
    <lineage>
        <taxon>Eukaryota</taxon>
        <taxon>Metazoa</taxon>
        <taxon>Ecdysozoa</taxon>
        <taxon>Arthropoda</taxon>
        <taxon>Crustacea</taxon>
        <taxon>Multicrustacea</taxon>
        <taxon>Malacostraca</taxon>
        <taxon>Eumalacostraca</taxon>
        <taxon>Eucarida</taxon>
        <taxon>Decapoda</taxon>
        <taxon>Pleocyemata</taxon>
        <taxon>Brachyura</taxon>
        <taxon>Eubrachyura</taxon>
        <taxon>Portunoidea</taxon>
        <taxon>Portunidae</taxon>
        <taxon>Portuninae</taxon>
        <taxon>Portunus</taxon>
    </lineage>
</organism>
<evidence type="ECO:0000313" key="3">
    <source>
        <dbReference type="Proteomes" id="UP000324222"/>
    </source>
</evidence>
<evidence type="ECO:0000256" key="1">
    <source>
        <dbReference type="SAM" id="Phobius"/>
    </source>
</evidence>
<proteinExistence type="predicted"/>
<keyword evidence="1" id="KW-1133">Transmembrane helix</keyword>
<comment type="caution">
    <text evidence="2">The sequence shown here is derived from an EMBL/GenBank/DDBJ whole genome shotgun (WGS) entry which is preliminary data.</text>
</comment>